<dbReference type="Pfam" id="PF09757">
    <property type="entry name" value="Arb2-like"/>
    <property type="match status" value="1"/>
</dbReference>
<dbReference type="STRING" id="2070753.A0A3A2ZWE5"/>
<evidence type="ECO:0000313" key="4">
    <source>
        <dbReference type="Proteomes" id="UP000266188"/>
    </source>
</evidence>
<comment type="caution">
    <text evidence="3">The sequence shown here is derived from an EMBL/GenBank/DDBJ whole genome shotgun (WGS) entry which is preliminary data.</text>
</comment>
<dbReference type="InterPro" id="IPR019154">
    <property type="entry name" value="Arb2-like_domain"/>
</dbReference>
<gene>
    <name evidence="3" type="ORF">PHISCL_00202</name>
</gene>
<dbReference type="OrthoDB" id="424012at2759"/>
<feature type="region of interest" description="Disordered" evidence="1">
    <location>
        <begin position="73"/>
        <end position="97"/>
    </location>
</feature>
<sequence length="97" mass="11340">MYILFPTLLTIGADTNTKEKQNSLVYVSHAHSVWDSLDPSRKPSKRYGNLIQSPKRGLSEMLHHHKEDVFRWIEERTEEKESSNEEEERGGEEERVA</sequence>
<feature type="compositionally biased region" description="Basic and acidic residues" evidence="1">
    <location>
        <begin position="73"/>
        <end position="83"/>
    </location>
</feature>
<dbReference type="EMBL" id="MVGC01000003">
    <property type="protein sequence ID" value="RJE27468.1"/>
    <property type="molecule type" value="Genomic_DNA"/>
</dbReference>
<reference evidence="4" key="1">
    <citation type="submission" date="2017-02" db="EMBL/GenBank/DDBJ databases">
        <authorList>
            <person name="Tafer H."/>
            <person name="Lopandic K."/>
        </authorList>
    </citation>
    <scope>NUCLEOTIDE SEQUENCE [LARGE SCALE GENOMIC DNA]</scope>
    <source>
        <strain evidence="4">CBS 366.77</strain>
    </source>
</reference>
<name>A0A3A2ZWE5_9EURO</name>
<protein>
    <submittedName>
        <fullName evidence="3">Histone deacetylase</fullName>
    </submittedName>
</protein>
<keyword evidence="4" id="KW-1185">Reference proteome</keyword>
<proteinExistence type="predicted"/>
<dbReference type="AlphaFoldDB" id="A0A3A2ZWE5"/>
<accession>A0A3A2ZWE5</accession>
<evidence type="ECO:0000313" key="3">
    <source>
        <dbReference type="EMBL" id="RJE27468.1"/>
    </source>
</evidence>
<dbReference type="Proteomes" id="UP000266188">
    <property type="component" value="Unassembled WGS sequence"/>
</dbReference>
<feature type="domain" description="Arb2-like" evidence="2">
    <location>
        <begin position="20"/>
        <end position="79"/>
    </location>
</feature>
<evidence type="ECO:0000256" key="1">
    <source>
        <dbReference type="SAM" id="MobiDB-lite"/>
    </source>
</evidence>
<organism evidence="3 4">
    <name type="scientific">Aspergillus sclerotialis</name>
    <dbReference type="NCBI Taxonomy" id="2070753"/>
    <lineage>
        <taxon>Eukaryota</taxon>
        <taxon>Fungi</taxon>
        <taxon>Dikarya</taxon>
        <taxon>Ascomycota</taxon>
        <taxon>Pezizomycotina</taxon>
        <taxon>Eurotiomycetes</taxon>
        <taxon>Eurotiomycetidae</taxon>
        <taxon>Eurotiales</taxon>
        <taxon>Aspergillaceae</taxon>
        <taxon>Aspergillus</taxon>
        <taxon>Aspergillus subgen. Polypaecilum</taxon>
    </lineage>
</organism>
<evidence type="ECO:0000259" key="2">
    <source>
        <dbReference type="Pfam" id="PF09757"/>
    </source>
</evidence>